<evidence type="ECO:0000313" key="4">
    <source>
        <dbReference type="Ensembl" id="ENSCSAVP00000009387.1"/>
    </source>
</evidence>
<evidence type="ECO:0000313" key="5">
    <source>
        <dbReference type="Proteomes" id="UP000007875"/>
    </source>
</evidence>
<comment type="similarity">
    <text evidence="1 2">Belongs to the small heat shock protein (HSP20) family.</text>
</comment>
<name>H2YVM6_CIOSA</name>
<dbReference type="InterPro" id="IPR008978">
    <property type="entry name" value="HSP20-like_chaperone"/>
</dbReference>
<sequence>MIQSTTVRRSVTIPKRQGQWSMTINVGDFDPEDIVVKTVNKFVEISAEKWGNGAVQANFTHRCQLPAYVDATTVSSQLYQDGTLVLRACPSA</sequence>
<dbReference type="AlphaFoldDB" id="H2YVM6"/>
<dbReference type="STRING" id="51511.ENSCSAVP00000009387"/>
<feature type="domain" description="SHSP" evidence="3">
    <location>
        <begin position="2"/>
        <end position="92"/>
    </location>
</feature>
<dbReference type="InParanoid" id="H2YVM6"/>
<dbReference type="GeneTree" id="ENSGT00960000191235"/>
<reference evidence="5" key="1">
    <citation type="submission" date="2003-08" db="EMBL/GenBank/DDBJ databases">
        <authorList>
            <person name="Birren B."/>
            <person name="Nusbaum C."/>
            <person name="Abebe A."/>
            <person name="Abouelleil A."/>
            <person name="Adekoya E."/>
            <person name="Ait-zahra M."/>
            <person name="Allen N."/>
            <person name="Allen T."/>
            <person name="An P."/>
            <person name="Anderson M."/>
            <person name="Anderson S."/>
            <person name="Arachchi H."/>
            <person name="Armbruster J."/>
            <person name="Bachantsang P."/>
            <person name="Baldwin J."/>
            <person name="Barry A."/>
            <person name="Bayul T."/>
            <person name="Blitshsteyn B."/>
            <person name="Bloom T."/>
            <person name="Blye J."/>
            <person name="Boguslavskiy L."/>
            <person name="Borowsky M."/>
            <person name="Boukhgalter B."/>
            <person name="Brunache A."/>
            <person name="Butler J."/>
            <person name="Calixte N."/>
            <person name="Calvo S."/>
            <person name="Camarata J."/>
            <person name="Campo K."/>
            <person name="Chang J."/>
            <person name="Cheshatsang Y."/>
            <person name="Citroen M."/>
            <person name="Collymore A."/>
            <person name="Considine T."/>
            <person name="Cook A."/>
            <person name="Cooke P."/>
            <person name="Corum B."/>
            <person name="Cuomo C."/>
            <person name="David R."/>
            <person name="Dawoe T."/>
            <person name="Degray S."/>
            <person name="Dodge S."/>
            <person name="Dooley K."/>
            <person name="Dorje P."/>
            <person name="Dorjee K."/>
            <person name="Dorris L."/>
            <person name="Duffey N."/>
            <person name="Dupes A."/>
            <person name="Elkins T."/>
            <person name="Engels R."/>
            <person name="Erickson J."/>
            <person name="Farina A."/>
            <person name="Faro S."/>
            <person name="Ferreira P."/>
            <person name="Fischer H."/>
            <person name="Fitzgerald M."/>
            <person name="Foley K."/>
            <person name="Gage D."/>
            <person name="Galagan J."/>
            <person name="Gearin G."/>
            <person name="Gnerre S."/>
            <person name="Gnirke A."/>
            <person name="Goyette A."/>
            <person name="Graham J."/>
            <person name="Grandbois E."/>
            <person name="Gyaltsen K."/>
            <person name="Hafez N."/>
            <person name="Hagopian D."/>
            <person name="Hagos B."/>
            <person name="Hall J."/>
            <person name="Hatcher B."/>
            <person name="Heller A."/>
            <person name="Higgins H."/>
            <person name="Honan T."/>
            <person name="Horn A."/>
            <person name="Houde N."/>
            <person name="Hughes L."/>
            <person name="Hulme W."/>
            <person name="Husby E."/>
            <person name="Iliev I."/>
            <person name="Jaffe D."/>
            <person name="Jones C."/>
            <person name="Kamal M."/>
            <person name="Kamat A."/>
            <person name="Kamvysselis M."/>
            <person name="Karlsson E."/>
            <person name="Kells C."/>
            <person name="Kieu A."/>
            <person name="Kisner P."/>
            <person name="Kodira C."/>
            <person name="Kulbokas E."/>
            <person name="Labutti K."/>
            <person name="Lama D."/>
            <person name="Landers T."/>
            <person name="Leger J."/>
            <person name="Levine S."/>
            <person name="Lewis D."/>
            <person name="Lewis T."/>
            <person name="Lindblad-toh K."/>
            <person name="Liu X."/>
            <person name="Lokyitsang T."/>
            <person name="Lokyitsang Y."/>
            <person name="Lucien O."/>
            <person name="Lui A."/>
            <person name="Ma L.J."/>
            <person name="Mabbitt R."/>
            <person name="Macdonald J."/>
            <person name="Maclean C."/>
            <person name="Major J."/>
            <person name="Manning J."/>
            <person name="Marabella R."/>
            <person name="Maru K."/>
            <person name="Matthews C."/>
            <person name="Mauceli E."/>
            <person name="Mccarthy M."/>
            <person name="Mcdonough S."/>
            <person name="Mcghee T."/>
            <person name="Meldrim J."/>
            <person name="Meneus L."/>
            <person name="Mesirov J."/>
            <person name="Mihalev A."/>
            <person name="Mihova T."/>
            <person name="Mikkelsen T."/>
            <person name="Mlenga V."/>
            <person name="Moru K."/>
            <person name="Mozes J."/>
            <person name="Mulrain L."/>
            <person name="Munson G."/>
            <person name="Naylor J."/>
            <person name="Newes C."/>
            <person name="Nguyen C."/>
            <person name="Nguyen N."/>
            <person name="Nguyen T."/>
            <person name="Nicol R."/>
            <person name="Nielsen C."/>
            <person name="Nizzari M."/>
            <person name="Norbu C."/>
            <person name="Norbu N."/>
            <person name="O'donnell P."/>
            <person name="Okoawo O."/>
            <person name="O'leary S."/>
            <person name="Omotosho B."/>
            <person name="O'neill K."/>
            <person name="Osman S."/>
            <person name="Parker S."/>
            <person name="Perrin D."/>
            <person name="Phunkhang P."/>
            <person name="Piqani B."/>
            <person name="Purcell S."/>
            <person name="Rachupka T."/>
            <person name="Ramasamy U."/>
            <person name="Rameau R."/>
            <person name="Ray V."/>
            <person name="Raymond C."/>
            <person name="Retta R."/>
            <person name="Richardson S."/>
            <person name="Rise C."/>
            <person name="Rodriguez J."/>
            <person name="Rogers J."/>
            <person name="Rogov P."/>
            <person name="Rutman M."/>
            <person name="Schupbach R."/>
            <person name="Seaman C."/>
            <person name="Settipalli S."/>
            <person name="Sharpe T."/>
            <person name="Sheridan J."/>
            <person name="Sherpa N."/>
            <person name="Shi J."/>
            <person name="Smirnov S."/>
            <person name="Smith C."/>
            <person name="Sougnez C."/>
            <person name="Spencer B."/>
            <person name="Stalker J."/>
            <person name="Stange-thomann N."/>
            <person name="Stavropoulos S."/>
            <person name="Stetson K."/>
            <person name="Stone C."/>
            <person name="Stone S."/>
            <person name="Stubbs M."/>
            <person name="Talamas J."/>
            <person name="Tchuinga P."/>
            <person name="Tenzing P."/>
            <person name="Tesfaye S."/>
            <person name="Theodore J."/>
            <person name="Thoulutsang Y."/>
            <person name="Topham K."/>
            <person name="Towey S."/>
            <person name="Tsamla T."/>
            <person name="Tsomo N."/>
            <person name="Vallee D."/>
            <person name="Vassiliev H."/>
            <person name="Venkataraman V."/>
            <person name="Vinson J."/>
            <person name="Vo A."/>
            <person name="Wade C."/>
            <person name="Wang S."/>
            <person name="Wangchuk T."/>
            <person name="Wangdi T."/>
            <person name="Whittaker C."/>
            <person name="Wilkinson J."/>
            <person name="Wu Y."/>
            <person name="Wyman D."/>
            <person name="Yadav S."/>
            <person name="Yang S."/>
            <person name="Yang X."/>
            <person name="Yeager S."/>
            <person name="Yee E."/>
            <person name="Young G."/>
            <person name="Zainoun J."/>
            <person name="Zembeck L."/>
            <person name="Zimmer A."/>
            <person name="Zody M."/>
            <person name="Lander E."/>
        </authorList>
    </citation>
    <scope>NUCLEOTIDE SEQUENCE [LARGE SCALE GENOMIC DNA]</scope>
</reference>
<dbReference type="SUPFAM" id="SSF49764">
    <property type="entry name" value="HSP20-like chaperones"/>
    <property type="match status" value="1"/>
</dbReference>
<reference evidence="4" key="2">
    <citation type="submission" date="2025-08" db="UniProtKB">
        <authorList>
            <consortium name="Ensembl"/>
        </authorList>
    </citation>
    <scope>IDENTIFICATION</scope>
</reference>
<evidence type="ECO:0000256" key="2">
    <source>
        <dbReference type="RuleBase" id="RU003616"/>
    </source>
</evidence>
<keyword evidence="5" id="KW-1185">Reference proteome</keyword>
<organism evidence="4 5">
    <name type="scientific">Ciona savignyi</name>
    <name type="common">Pacific transparent sea squirt</name>
    <dbReference type="NCBI Taxonomy" id="51511"/>
    <lineage>
        <taxon>Eukaryota</taxon>
        <taxon>Metazoa</taxon>
        <taxon>Chordata</taxon>
        <taxon>Tunicata</taxon>
        <taxon>Ascidiacea</taxon>
        <taxon>Phlebobranchia</taxon>
        <taxon>Cionidae</taxon>
        <taxon>Ciona</taxon>
    </lineage>
</organism>
<dbReference type="Pfam" id="PF00011">
    <property type="entry name" value="HSP20"/>
    <property type="match status" value="1"/>
</dbReference>
<accession>H2YVM6</accession>
<proteinExistence type="inferred from homology"/>
<reference evidence="4" key="3">
    <citation type="submission" date="2025-09" db="UniProtKB">
        <authorList>
            <consortium name="Ensembl"/>
        </authorList>
    </citation>
    <scope>IDENTIFICATION</scope>
</reference>
<dbReference type="Gene3D" id="2.60.40.790">
    <property type="match status" value="1"/>
</dbReference>
<dbReference type="eggNOG" id="KOG3591">
    <property type="taxonomic scope" value="Eukaryota"/>
</dbReference>
<evidence type="ECO:0000259" key="3">
    <source>
        <dbReference type="PROSITE" id="PS01031"/>
    </source>
</evidence>
<dbReference type="HOGENOM" id="CLU_2412582_0_0_1"/>
<evidence type="ECO:0000256" key="1">
    <source>
        <dbReference type="PROSITE-ProRule" id="PRU00285"/>
    </source>
</evidence>
<dbReference type="PROSITE" id="PS01031">
    <property type="entry name" value="SHSP"/>
    <property type="match status" value="1"/>
</dbReference>
<dbReference type="Proteomes" id="UP000007875">
    <property type="component" value="Unassembled WGS sequence"/>
</dbReference>
<protein>
    <recommendedName>
        <fullName evidence="3">SHSP domain-containing protein</fullName>
    </recommendedName>
</protein>
<dbReference type="PANTHER" id="PTHR46907">
    <property type="entry name" value="HEAT SHOCK PROTEIN BETA-7-RELATED"/>
    <property type="match status" value="1"/>
</dbReference>
<dbReference type="InterPro" id="IPR002068">
    <property type="entry name" value="A-crystallin/Hsp20_dom"/>
</dbReference>
<dbReference type="Ensembl" id="ENSCSAVT00000009504.1">
    <property type="protein sequence ID" value="ENSCSAVP00000009387.1"/>
    <property type="gene ID" value="ENSCSAVG00000005534.1"/>
</dbReference>